<feature type="transmembrane region" description="Helical" evidence="2">
    <location>
        <begin position="47"/>
        <end position="72"/>
    </location>
</feature>
<feature type="transmembrane region" description="Helical" evidence="2">
    <location>
        <begin position="16"/>
        <end position="35"/>
    </location>
</feature>
<feature type="transmembrane region" description="Helical" evidence="2">
    <location>
        <begin position="124"/>
        <end position="146"/>
    </location>
</feature>
<keyword evidence="5" id="KW-1185">Reference proteome</keyword>
<name>A1CC25_ASPCL</name>
<dbReference type="AlphaFoldDB" id="A1CC25"/>
<protein>
    <recommendedName>
        <fullName evidence="3">Rhodopsin domain-containing protein</fullName>
    </recommendedName>
</protein>
<dbReference type="HOGENOM" id="CLU_036632_5_1_1"/>
<dbReference type="GeneID" id="4706629"/>
<dbReference type="EMBL" id="DS027049">
    <property type="protein sequence ID" value="EAW13293.1"/>
    <property type="molecule type" value="Genomic_DNA"/>
</dbReference>
<feature type="transmembrane region" description="Helical" evidence="2">
    <location>
        <begin position="92"/>
        <end position="112"/>
    </location>
</feature>
<dbReference type="OMA" id="TACWAQL"/>
<dbReference type="VEuPathDB" id="FungiDB:ACLA_017400"/>
<reference evidence="4 5" key="1">
    <citation type="journal article" date="2008" name="PLoS Genet.">
        <title>Genomic islands in the pathogenic filamentous fungus Aspergillus fumigatus.</title>
        <authorList>
            <person name="Fedorova N.D."/>
            <person name="Khaldi N."/>
            <person name="Joardar V.S."/>
            <person name="Maiti R."/>
            <person name="Amedeo P."/>
            <person name="Anderson M.J."/>
            <person name="Crabtree J."/>
            <person name="Silva J.C."/>
            <person name="Badger J.H."/>
            <person name="Albarraq A."/>
            <person name="Angiuoli S."/>
            <person name="Bussey H."/>
            <person name="Bowyer P."/>
            <person name="Cotty P.J."/>
            <person name="Dyer P.S."/>
            <person name="Egan A."/>
            <person name="Galens K."/>
            <person name="Fraser-Liggett C.M."/>
            <person name="Haas B.J."/>
            <person name="Inman J.M."/>
            <person name="Kent R."/>
            <person name="Lemieux S."/>
            <person name="Malavazi I."/>
            <person name="Orvis J."/>
            <person name="Roemer T."/>
            <person name="Ronning C.M."/>
            <person name="Sundaram J.P."/>
            <person name="Sutton G."/>
            <person name="Turner G."/>
            <person name="Venter J.C."/>
            <person name="White O.R."/>
            <person name="Whitty B.R."/>
            <person name="Youngman P."/>
            <person name="Wolfe K.H."/>
            <person name="Goldman G.H."/>
            <person name="Wortman J.R."/>
            <person name="Jiang B."/>
            <person name="Denning D.W."/>
            <person name="Nierman W.C."/>
        </authorList>
    </citation>
    <scope>NUCLEOTIDE SEQUENCE [LARGE SCALE GENOMIC DNA]</scope>
    <source>
        <strain evidence="5">ATCC 1007 / CBS 513.65 / DSM 816 / NCTC 3887 / NRRL 1</strain>
    </source>
</reference>
<feature type="compositionally biased region" description="Polar residues" evidence="1">
    <location>
        <begin position="283"/>
        <end position="292"/>
    </location>
</feature>
<sequence>MGRFAHIDTRDPAVNISNWFLLVVAILSVLIRLGTKLRIFNRLTNDDYLMVAALALNVGQSIAVSTAVAHGFGDHFDTVSTQDFVQVMKAQYAAFILYIGSLCLSKLSLSMFIRNLTPVHKDHLHAAILQGLIVVLAVIAIFGTAFRCQLPRPWDYVYGKCFNLMSFNYFLAASSIGTDVLIVAQALVLIAGIHATWKKKFIFASIFLSRILVILATLSEIILLTRVGDTQDPTYDYSPSTIASQVVQCASIVTACWGQLKPFLNQLKSNGLRLDGVEYQEYPQSTSKTPMSRSYGRYGSQPSREDQHELVPINNGRSLATVSASPAWDADSQSSQAGIIRETRTWVVTDDETR</sequence>
<dbReference type="Proteomes" id="UP000006701">
    <property type="component" value="Unassembled WGS sequence"/>
</dbReference>
<evidence type="ECO:0000259" key="3">
    <source>
        <dbReference type="Pfam" id="PF20684"/>
    </source>
</evidence>
<dbReference type="PANTHER" id="PTHR38794:SF2">
    <property type="entry name" value="INTEGRAL MEMBRANE PROTEIN"/>
    <property type="match status" value="1"/>
</dbReference>
<accession>A1CC25</accession>
<evidence type="ECO:0000256" key="2">
    <source>
        <dbReference type="SAM" id="Phobius"/>
    </source>
</evidence>
<evidence type="ECO:0000313" key="4">
    <source>
        <dbReference type="EMBL" id="EAW13293.1"/>
    </source>
</evidence>
<organism evidence="4 5">
    <name type="scientific">Aspergillus clavatus (strain ATCC 1007 / CBS 513.65 / DSM 816 / NCTC 3887 / NRRL 1 / QM 1276 / 107)</name>
    <dbReference type="NCBI Taxonomy" id="344612"/>
    <lineage>
        <taxon>Eukaryota</taxon>
        <taxon>Fungi</taxon>
        <taxon>Dikarya</taxon>
        <taxon>Ascomycota</taxon>
        <taxon>Pezizomycotina</taxon>
        <taxon>Eurotiomycetes</taxon>
        <taxon>Eurotiomycetidae</taxon>
        <taxon>Eurotiales</taxon>
        <taxon>Aspergillaceae</taxon>
        <taxon>Aspergillus</taxon>
        <taxon>Aspergillus subgen. Fumigati</taxon>
    </lineage>
</organism>
<dbReference type="KEGG" id="act:ACLA_017400"/>
<evidence type="ECO:0000313" key="5">
    <source>
        <dbReference type="Proteomes" id="UP000006701"/>
    </source>
</evidence>
<feature type="transmembrane region" description="Helical" evidence="2">
    <location>
        <begin position="201"/>
        <end position="222"/>
    </location>
</feature>
<dbReference type="PANTHER" id="PTHR38794">
    <property type="entry name" value="INTEGRAL MEMBRANE PROTEIN"/>
    <property type="match status" value="1"/>
</dbReference>
<dbReference type="InterPro" id="IPR049326">
    <property type="entry name" value="Rhodopsin_dom_fungi"/>
</dbReference>
<proteinExistence type="predicted"/>
<dbReference type="OrthoDB" id="3918601at2759"/>
<feature type="domain" description="Rhodopsin" evidence="3">
    <location>
        <begin position="31"/>
        <end position="265"/>
    </location>
</feature>
<evidence type="ECO:0000256" key="1">
    <source>
        <dbReference type="SAM" id="MobiDB-lite"/>
    </source>
</evidence>
<keyword evidence="2" id="KW-0812">Transmembrane</keyword>
<feature type="region of interest" description="Disordered" evidence="1">
    <location>
        <begin position="283"/>
        <end position="307"/>
    </location>
</feature>
<keyword evidence="2" id="KW-1133">Transmembrane helix</keyword>
<gene>
    <name evidence="4" type="ORF">ACLA_017400</name>
</gene>
<dbReference type="Pfam" id="PF20684">
    <property type="entry name" value="Fung_rhodopsin"/>
    <property type="match status" value="1"/>
</dbReference>
<keyword evidence="2" id="KW-0472">Membrane</keyword>
<dbReference type="RefSeq" id="XP_001274719.1">
    <property type="nucleotide sequence ID" value="XM_001274718.1"/>
</dbReference>
<feature type="transmembrane region" description="Helical" evidence="2">
    <location>
        <begin position="166"/>
        <end position="189"/>
    </location>
</feature>
<dbReference type="eggNOG" id="ENOG502S3DG">
    <property type="taxonomic scope" value="Eukaryota"/>
</dbReference>